<name>A0A816SH99_BRANA</name>
<proteinExistence type="predicted"/>
<evidence type="ECO:0000259" key="1">
    <source>
        <dbReference type="PROSITE" id="PS50280"/>
    </source>
</evidence>
<dbReference type="InterPro" id="IPR046341">
    <property type="entry name" value="SET_dom_sf"/>
</dbReference>
<dbReference type="PROSITE" id="PS50280">
    <property type="entry name" value="SET"/>
    <property type="match status" value="1"/>
</dbReference>
<dbReference type="PANTHER" id="PTHR45660">
    <property type="entry name" value="HISTONE-LYSINE N-METHYLTRANSFERASE SETMAR"/>
    <property type="match status" value="1"/>
</dbReference>
<organism evidence="2">
    <name type="scientific">Brassica napus</name>
    <name type="common">Rape</name>
    <dbReference type="NCBI Taxonomy" id="3708"/>
    <lineage>
        <taxon>Eukaryota</taxon>
        <taxon>Viridiplantae</taxon>
        <taxon>Streptophyta</taxon>
        <taxon>Embryophyta</taxon>
        <taxon>Tracheophyta</taxon>
        <taxon>Spermatophyta</taxon>
        <taxon>Magnoliopsida</taxon>
        <taxon>eudicotyledons</taxon>
        <taxon>Gunneridae</taxon>
        <taxon>Pentapetalae</taxon>
        <taxon>rosids</taxon>
        <taxon>malvids</taxon>
        <taxon>Brassicales</taxon>
        <taxon>Brassicaceae</taxon>
        <taxon>Brassiceae</taxon>
        <taxon>Brassica</taxon>
    </lineage>
</organism>
<dbReference type="InterPro" id="IPR051357">
    <property type="entry name" value="H3K9_HMTase_SUVAR3-9"/>
</dbReference>
<dbReference type="AlphaFoldDB" id="A0A816SH99"/>
<dbReference type="InterPro" id="IPR001214">
    <property type="entry name" value="SET_dom"/>
</dbReference>
<feature type="domain" description="SET" evidence="1">
    <location>
        <begin position="1"/>
        <end position="45"/>
    </location>
</feature>
<dbReference type="PANTHER" id="PTHR45660:SF50">
    <property type="entry name" value="SET DOMAIN-CONTAINING PROTEIN"/>
    <property type="match status" value="1"/>
</dbReference>
<dbReference type="Gene3D" id="2.170.270.10">
    <property type="entry name" value="SET domain"/>
    <property type="match status" value="1"/>
</dbReference>
<sequence length="170" mass="19591">MNHSCLANVMWQPVEFEKDGQPLVQYCLFAKRHIPPLTELRYDYGMSYDTGEVDEGGSRVFTGWPTFGSDYAFAKWYIPPLAELRYDYGMSYDNGDVDEDGSMGFRGGTMNRKLWVKTVGTKSLKFINLGRKSWSVRDQLRHIPLLTELRYDYGMSYDTGEVDEDGSRAF</sequence>
<dbReference type="Pfam" id="PF00856">
    <property type="entry name" value="SET"/>
    <property type="match status" value="1"/>
</dbReference>
<protein>
    <submittedName>
        <fullName evidence="2">(rape) hypothetical protein</fullName>
    </submittedName>
</protein>
<reference evidence="2" key="1">
    <citation type="submission" date="2021-01" db="EMBL/GenBank/DDBJ databases">
        <authorList>
            <consortium name="Genoscope - CEA"/>
            <person name="William W."/>
        </authorList>
    </citation>
    <scope>NUCLEOTIDE SEQUENCE</scope>
</reference>
<dbReference type="EMBL" id="HG994360">
    <property type="protein sequence ID" value="CAF2083809.1"/>
    <property type="molecule type" value="Genomic_DNA"/>
</dbReference>
<evidence type="ECO:0000313" key="2">
    <source>
        <dbReference type="EMBL" id="CAF2083809.1"/>
    </source>
</evidence>
<gene>
    <name evidence="2" type="ORF">DARMORV10_A06P13840.1</name>
</gene>
<dbReference type="Proteomes" id="UP001295469">
    <property type="component" value="Chromosome A06"/>
</dbReference>
<dbReference type="SUPFAM" id="SSF82199">
    <property type="entry name" value="SET domain"/>
    <property type="match status" value="1"/>
</dbReference>
<accession>A0A816SH99</accession>